<feature type="transmembrane region" description="Helical" evidence="9">
    <location>
        <begin position="360"/>
        <end position="381"/>
    </location>
</feature>
<dbReference type="InterPro" id="IPR027463">
    <property type="entry name" value="AcrB_DN_DC_subdom"/>
</dbReference>
<evidence type="ECO:0000256" key="8">
    <source>
        <dbReference type="SAM" id="MobiDB-lite"/>
    </source>
</evidence>
<evidence type="ECO:0000256" key="5">
    <source>
        <dbReference type="ARBA" id="ARBA00022692"/>
    </source>
</evidence>
<dbReference type="PRINTS" id="PR00702">
    <property type="entry name" value="ACRIFLAVINRP"/>
</dbReference>
<evidence type="ECO:0000256" key="6">
    <source>
        <dbReference type="ARBA" id="ARBA00022989"/>
    </source>
</evidence>
<evidence type="ECO:0000313" key="11">
    <source>
        <dbReference type="Proteomes" id="UP000603912"/>
    </source>
</evidence>
<dbReference type="FunFam" id="1.20.1640.10:FF:000001">
    <property type="entry name" value="Efflux pump membrane transporter"/>
    <property type="match status" value="1"/>
</dbReference>
<evidence type="ECO:0000256" key="4">
    <source>
        <dbReference type="ARBA" id="ARBA00022519"/>
    </source>
</evidence>
<comment type="subcellular location">
    <subcellularLocation>
        <location evidence="1">Cell inner membrane</location>
        <topology evidence="1">Multi-pass membrane protein</topology>
    </subcellularLocation>
</comment>
<dbReference type="InterPro" id="IPR001036">
    <property type="entry name" value="Acrflvin-R"/>
</dbReference>
<protein>
    <submittedName>
        <fullName evidence="10">Multidrug transporter</fullName>
    </submittedName>
</protein>
<dbReference type="SUPFAM" id="SSF82866">
    <property type="entry name" value="Multidrug efflux transporter AcrB transmembrane domain"/>
    <property type="match status" value="2"/>
</dbReference>
<keyword evidence="7 9" id="KW-0472">Membrane</keyword>
<dbReference type="PANTHER" id="PTHR32063">
    <property type="match status" value="1"/>
</dbReference>
<keyword evidence="2" id="KW-0813">Transport</keyword>
<feature type="region of interest" description="Disordered" evidence="8">
    <location>
        <begin position="1036"/>
        <end position="1058"/>
    </location>
</feature>
<dbReference type="Proteomes" id="UP000603912">
    <property type="component" value="Unassembled WGS sequence"/>
</dbReference>
<keyword evidence="11" id="KW-1185">Reference proteome</keyword>
<dbReference type="AlphaFoldDB" id="A0A917MHV6"/>
<dbReference type="PANTHER" id="PTHR32063:SF21">
    <property type="entry name" value="MULTIDRUG RESISTANCE PROTEIN MDTB"/>
    <property type="match status" value="1"/>
</dbReference>
<dbReference type="Gene3D" id="3.30.2090.10">
    <property type="entry name" value="Multidrug efflux transporter AcrB TolC docking domain, DN and DC subdomains"/>
    <property type="match status" value="2"/>
</dbReference>
<dbReference type="EMBL" id="BMES01000002">
    <property type="protein sequence ID" value="GGH20008.1"/>
    <property type="molecule type" value="Genomic_DNA"/>
</dbReference>
<feature type="transmembrane region" description="Helical" evidence="9">
    <location>
        <begin position="464"/>
        <end position="491"/>
    </location>
</feature>
<gene>
    <name evidence="10" type="ORF">GCM10007036_23300</name>
</gene>
<keyword evidence="6 9" id="KW-1133">Transmembrane helix</keyword>
<accession>A0A917MHV6</accession>
<evidence type="ECO:0000256" key="3">
    <source>
        <dbReference type="ARBA" id="ARBA00022475"/>
    </source>
</evidence>
<proteinExistence type="predicted"/>
<feature type="transmembrane region" description="Helical" evidence="9">
    <location>
        <begin position="432"/>
        <end position="458"/>
    </location>
</feature>
<feature type="transmembrane region" description="Helical" evidence="9">
    <location>
        <begin position="864"/>
        <end position="882"/>
    </location>
</feature>
<dbReference type="SUPFAM" id="SSF82693">
    <property type="entry name" value="Multidrug efflux transporter AcrB pore domain, PN1, PN2, PC1 and PC2 subdomains"/>
    <property type="match status" value="4"/>
</dbReference>
<dbReference type="Gene3D" id="3.30.70.1440">
    <property type="entry name" value="Multidrug efflux transporter AcrB pore domain"/>
    <property type="match status" value="1"/>
</dbReference>
<dbReference type="Gene3D" id="3.30.70.1430">
    <property type="entry name" value="Multidrug efflux transporter AcrB pore domain"/>
    <property type="match status" value="2"/>
</dbReference>
<sequence length="1058" mass="113453">MNISEFCIKHPVATTLMSIAMVAGGLFAYGFLPVAALPRTEFPVVNVSASLPGASPDTMATSVATPLIKQFTTIAGIDTITSSSAQGSTSIAIQFNLDRSIDAAAADVQAAIARTQRQLPAEMTEPPSYRKVNPADAPILLMSIKSDTTPLSKLDAFAQQVISPALSTIEGVAQVQIYGSQKYAVRVQLDPNALASRGIGVNEVQAAITAANANTPVGSLQNPDQRLTIQAETQLANAAQFGNIIISVRNGRPVRLGDVAKVIDSVENFQQASWYDGTRSIVLAVQRQPDANTVEVVDRVKALLPTFESQLPANTTLHTLNDRSLSIRHAVEDVKFTLGLTIVLVIMVIFIFLRRISATLIPSLAVPISIVATLGAMYLFNFSIDNISLLALTLSVGLVVDDAIVMLENIVRHMEEEGKGPLEAALDGSREIGLTIISITLSLVAVFLPVLLMGGVIGRIFNEFAVVVTASIAASAFVSLTLTPMLCSIMLSRPEPGHDSRKGLGGWLERGFDKFLAGYDWGLRLSLRHQPVMLLVFFATLGGTVWLFTAIPKGFFPQEDIGQLSVTTEARQDISFDAMVLLQKDVMAVFQKSPYVAHVASTAGVATTGGGANSGMNSGRLFVELKSQEERPPLSVIIPELRRQLAQVPGITTYMTPVQNLNIGGRASKSQYQFVMQGLDQNELYSWSQKMSDAMQKDRSFADVSTDLQNNALQATLKVDRDKANALGVSSDQLRSTLYSGFGARQVSTIYTAGDSYSVLIEFDPTVAWTSDRLDVIRIRASNGTLVPLSAIARVERTAGPLTVNQLGQLTAVTLSFNLPNGVSLGDALTRIDQIKGELNMPATIATSFAGTAKTFQQSLANQGILLTAAIVTIYIVLGILYESFVHPLTILTGLPSAALGALLTLKLFGMDLSVIAMIGLLMLIGIVKKNAIMMIDVALVMQRDGKSPRDAIYEACLMRFRPIMMTTFAAIMGTLPIAVGAGAGAELRQPLGVAVVGGLVVSQALTLFITPVLYLYMDRLSNALTAAVGWFRKPRSRKERPEDVRAPQGGERPMPAE</sequence>
<dbReference type="Gene3D" id="1.20.1640.10">
    <property type="entry name" value="Multidrug efflux transporter AcrB transmembrane domain"/>
    <property type="match status" value="2"/>
</dbReference>
<comment type="caution">
    <text evidence="10">The sequence shown here is derived from an EMBL/GenBank/DDBJ whole genome shotgun (WGS) entry which is preliminary data.</text>
</comment>
<feature type="transmembrane region" description="Helical" evidence="9">
    <location>
        <begin position="12"/>
        <end position="32"/>
    </location>
</feature>
<organism evidence="10 11">
    <name type="scientific">Alsobacter metallidurans</name>
    <dbReference type="NCBI Taxonomy" id="340221"/>
    <lineage>
        <taxon>Bacteria</taxon>
        <taxon>Pseudomonadati</taxon>
        <taxon>Pseudomonadota</taxon>
        <taxon>Alphaproteobacteria</taxon>
        <taxon>Hyphomicrobiales</taxon>
        <taxon>Alsobacteraceae</taxon>
        <taxon>Alsobacter</taxon>
    </lineage>
</organism>
<feature type="transmembrane region" description="Helical" evidence="9">
    <location>
        <begin position="915"/>
        <end position="942"/>
    </location>
</feature>
<dbReference type="FunFam" id="3.30.70.1430:FF:000001">
    <property type="entry name" value="Efflux pump membrane transporter"/>
    <property type="match status" value="1"/>
</dbReference>
<feature type="transmembrane region" description="Helical" evidence="9">
    <location>
        <begin position="963"/>
        <end position="986"/>
    </location>
</feature>
<keyword evidence="3" id="KW-1003">Cell membrane</keyword>
<evidence type="ECO:0000256" key="7">
    <source>
        <dbReference type="ARBA" id="ARBA00023136"/>
    </source>
</evidence>
<name>A0A917MHV6_9HYPH</name>
<dbReference type="SUPFAM" id="SSF82714">
    <property type="entry name" value="Multidrug efflux transporter AcrB TolC docking domain, DN and DC subdomains"/>
    <property type="match status" value="2"/>
</dbReference>
<dbReference type="GO" id="GO:0042910">
    <property type="term" value="F:xenobiotic transmembrane transporter activity"/>
    <property type="evidence" value="ECO:0007669"/>
    <property type="project" value="TreeGrafter"/>
</dbReference>
<evidence type="ECO:0000256" key="9">
    <source>
        <dbReference type="SAM" id="Phobius"/>
    </source>
</evidence>
<evidence type="ECO:0000256" key="2">
    <source>
        <dbReference type="ARBA" id="ARBA00022448"/>
    </source>
</evidence>
<evidence type="ECO:0000313" key="10">
    <source>
        <dbReference type="EMBL" id="GGH20008.1"/>
    </source>
</evidence>
<dbReference type="Gene3D" id="3.30.70.1320">
    <property type="entry name" value="Multidrug efflux transporter AcrB pore domain like"/>
    <property type="match status" value="1"/>
</dbReference>
<keyword evidence="4" id="KW-0997">Cell inner membrane</keyword>
<feature type="transmembrane region" description="Helical" evidence="9">
    <location>
        <begin position="532"/>
        <end position="551"/>
    </location>
</feature>
<keyword evidence="5 9" id="KW-0812">Transmembrane</keyword>
<feature type="transmembrane region" description="Helical" evidence="9">
    <location>
        <begin position="336"/>
        <end position="353"/>
    </location>
</feature>
<reference evidence="10" key="2">
    <citation type="submission" date="2020-09" db="EMBL/GenBank/DDBJ databases">
        <authorList>
            <person name="Sun Q."/>
            <person name="Zhou Y."/>
        </authorList>
    </citation>
    <scope>NUCLEOTIDE SEQUENCE</scope>
    <source>
        <strain evidence="10">CGMCC 1.12214</strain>
    </source>
</reference>
<dbReference type="RefSeq" id="WP_188517943.1">
    <property type="nucleotide sequence ID" value="NZ_BMES01000002.1"/>
</dbReference>
<feature type="transmembrane region" description="Helical" evidence="9">
    <location>
        <begin position="992"/>
        <end position="1017"/>
    </location>
</feature>
<dbReference type="Pfam" id="PF00873">
    <property type="entry name" value="ACR_tran"/>
    <property type="match status" value="1"/>
</dbReference>
<dbReference type="GO" id="GO:0005886">
    <property type="term" value="C:plasma membrane"/>
    <property type="evidence" value="ECO:0007669"/>
    <property type="project" value="UniProtKB-SubCell"/>
</dbReference>
<reference evidence="10" key="1">
    <citation type="journal article" date="2014" name="Int. J. Syst. Evol. Microbiol.">
        <title>Complete genome sequence of Corynebacterium casei LMG S-19264T (=DSM 44701T), isolated from a smear-ripened cheese.</title>
        <authorList>
            <consortium name="US DOE Joint Genome Institute (JGI-PGF)"/>
            <person name="Walter F."/>
            <person name="Albersmeier A."/>
            <person name="Kalinowski J."/>
            <person name="Ruckert C."/>
        </authorList>
    </citation>
    <scope>NUCLEOTIDE SEQUENCE</scope>
    <source>
        <strain evidence="10">CGMCC 1.12214</strain>
    </source>
</reference>
<evidence type="ECO:0000256" key="1">
    <source>
        <dbReference type="ARBA" id="ARBA00004429"/>
    </source>
</evidence>